<sequence>MPKSIKEFLKRYMPDFFKRMAYRVNLYPGYKPSHGNISWGDFDRTEPFSNVFGFDRGGPVDRYYIDNFLASEADSIFGNVLEVADNAYTLKYGGNRVIKSDVLHVNKDAPGATYIADLSKADSLPSDYFDCIILTQTLQFIFDYSSALKHCYRMLKKGGSLLVTVPGISPIERGEWHKSWLWSFNEALINKIFTEICSESSLEIKGYGNVYAAVSFLHGVGLDEVDKTKLDIRDNSFDVIISIRLTK</sequence>
<dbReference type="EMBL" id="QGNY01000001">
    <property type="protein sequence ID" value="PWS33280.1"/>
    <property type="molecule type" value="Genomic_DNA"/>
</dbReference>
<feature type="domain" description="Methyltransferase type 11" evidence="1">
    <location>
        <begin position="114"/>
        <end position="162"/>
    </location>
</feature>
<protein>
    <submittedName>
        <fullName evidence="2">Methyltransferase type 11</fullName>
    </submittedName>
</protein>
<keyword evidence="3" id="KW-1185">Reference proteome</keyword>
<dbReference type="GO" id="GO:0032259">
    <property type="term" value="P:methylation"/>
    <property type="evidence" value="ECO:0007669"/>
    <property type="project" value="UniProtKB-KW"/>
</dbReference>
<evidence type="ECO:0000313" key="3">
    <source>
        <dbReference type="Proteomes" id="UP000245391"/>
    </source>
</evidence>
<gene>
    <name evidence="2" type="ORF">DF947_01250</name>
</gene>
<dbReference type="RefSeq" id="WP_109927867.1">
    <property type="nucleotide sequence ID" value="NZ_QGNY01000001.1"/>
</dbReference>
<dbReference type="OrthoDB" id="6307329at2"/>
<organism evidence="2 3">
    <name type="scientific">Pedobacter paludis</name>
    <dbReference type="NCBI Taxonomy" id="2203212"/>
    <lineage>
        <taxon>Bacteria</taxon>
        <taxon>Pseudomonadati</taxon>
        <taxon>Bacteroidota</taxon>
        <taxon>Sphingobacteriia</taxon>
        <taxon>Sphingobacteriales</taxon>
        <taxon>Sphingobacteriaceae</taxon>
        <taxon>Pedobacter</taxon>
    </lineage>
</organism>
<dbReference type="InterPro" id="IPR013216">
    <property type="entry name" value="Methyltransf_11"/>
</dbReference>
<dbReference type="InterPro" id="IPR029063">
    <property type="entry name" value="SAM-dependent_MTases_sf"/>
</dbReference>
<keyword evidence="2" id="KW-0808">Transferase</keyword>
<dbReference type="CDD" id="cd02440">
    <property type="entry name" value="AdoMet_MTases"/>
    <property type="match status" value="1"/>
</dbReference>
<keyword evidence="2" id="KW-0489">Methyltransferase</keyword>
<dbReference type="GO" id="GO:0008757">
    <property type="term" value="F:S-adenosylmethionine-dependent methyltransferase activity"/>
    <property type="evidence" value="ECO:0007669"/>
    <property type="project" value="InterPro"/>
</dbReference>
<accession>A0A317F210</accession>
<dbReference type="Proteomes" id="UP000245391">
    <property type="component" value="Unassembled WGS sequence"/>
</dbReference>
<reference evidence="3" key="1">
    <citation type="submission" date="2018-05" db="EMBL/GenBank/DDBJ databases">
        <title>Pedobacter paludis sp. nov., isolated from wetland soil.</title>
        <authorList>
            <person name="Zhang Y."/>
        </authorList>
    </citation>
    <scope>NUCLEOTIDE SEQUENCE [LARGE SCALE GENOMIC DNA]</scope>
    <source>
        <strain evidence="3">R-8</strain>
    </source>
</reference>
<evidence type="ECO:0000259" key="1">
    <source>
        <dbReference type="Pfam" id="PF08241"/>
    </source>
</evidence>
<dbReference type="Gene3D" id="3.40.50.150">
    <property type="entry name" value="Vaccinia Virus protein VP39"/>
    <property type="match status" value="1"/>
</dbReference>
<dbReference type="Pfam" id="PF08241">
    <property type="entry name" value="Methyltransf_11"/>
    <property type="match status" value="1"/>
</dbReference>
<dbReference type="SUPFAM" id="SSF53335">
    <property type="entry name" value="S-adenosyl-L-methionine-dependent methyltransferases"/>
    <property type="match status" value="1"/>
</dbReference>
<evidence type="ECO:0000313" key="2">
    <source>
        <dbReference type="EMBL" id="PWS33280.1"/>
    </source>
</evidence>
<proteinExistence type="predicted"/>
<name>A0A317F210_9SPHI</name>
<comment type="caution">
    <text evidence="2">The sequence shown here is derived from an EMBL/GenBank/DDBJ whole genome shotgun (WGS) entry which is preliminary data.</text>
</comment>
<dbReference type="AlphaFoldDB" id="A0A317F210"/>